<comment type="subcellular location">
    <subcellularLocation>
        <location evidence="1">Membrane</location>
        <topology evidence="1">Multi-pass membrane protein</topology>
    </subcellularLocation>
</comment>
<feature type="transmembrane region" description="Helical" evidence="6">
    <location>
        <begin position="294"/>
        <end position="315"/>
    </location>
</feature>
<evidence type="ECO:0000256" key="4">
    <source>
        <dbReference type="ARBA" id="ARBA00022989"/>
    </source>
</evidence>
<dbReference type="Gene3D" id="1.20.1250.20">
    <property type="entry name" value="MFS general substrate transporter like domains"/>
    <property type="match status" value="2"/>
</dbReference>
<dbReference type="AlphaFoldDB" id="A0A409W663"/>
<keyword evidence="9" id="KW-1185">Reference proteome</keyword>
<dbReference type="GO" id="GO:0016020">
    <property type="term" value="C:membrane"/>
    <property type="evidence" value="ECO:0007669"/>
    <property type="project" value="UniProtKB-SubCell"/>
</dbReference>
<feature type="transmembrane region" description="Helical" evidence="6">
    <location>
        <begin position="149"/>
        <end position="173"/>
    </location>
</feature>
<gene>
    <name evidence="8" type="ORF">CVT24_012617</name>
</gene>
<feature type="transmembrane region" description="Helical" evidence="6">
    <location>
        <begin position="185"/>
        <end position="209"/>
    </location>
</feature>
<dbReference type="STRING" id="181874.A0A409W663"/>
<proteinExistence type="predicted"/>
<evidence type="ECO:0000256" key="5">
    <source>
        <dbReference type="ARBA" id="ARBA00023136"/>
    </source>
</evidence>
<accession>A0A409W663</accession>
<dbReference type="Pfam" id="PF07690">
    <property type="entry name" value="MFS_1"/>
    <property type="match status" value="1"/>
</dbReference>
<dbReference type="PANTHER" id="PTHR43791:SF6">
    <property type="entry name" value="TRANSPORTER, PUTATIVE (AFU_ORTHOLOGUE AFUA_1G16690)-RELATED"/>
    <property type="match status" value="1"/>
</dbReference>
<feature type="transmembrane region" description="Helical" evidence="6">
    <location>
        <begin position="449"/>
        <end position="466"/>
    </location>
</feature>
<organism evidence="8 9">
    <name type="scientific">Panaeolus cyanescens</name>
    <dbReference type="NCBI Taxonomy" id="181874"/>
    <lineage>
        <taxon>Eukaryota</taxon>
        <taxon>Fungi</taxon>
        <taxon>Dikarya</taxon>
        <taxon>Basidiomycota</taxon>
        <taxon>Agaricomycotina</taxon>
        <taxon>Agaricomycetes</taxon>
        <taxon>Agaricomycetidae</taxon>
        <taxon>Agaricales</taxon>
        <taxon>Agaricineae</taxon>
        <taxon>Galeropsidaceae</taxon>
        <taxon>Panaeolus</taxon>
    </lineage>
</organism>
<evidence type="ECO:0000256" key="2">
    <source>
        <dbReference type="ARBA" id="ARBA00022448"/>
    </source>
</evidence>
<feature type="transmembrane region" description="Helical" evidence="6">
    <location>
        <begin position="93"/>
        <end position="113"/>
    </location>
</feature>
<dbReference type="OrthoDB" id="2985014at2759"/>
<dbReference type="PROSITE" id="PS50850">
    <property type="entry name" value="MFS"/>
    <property type="match status" value="1"/>
</dbReference>
<dbReference type="FunFam" id="1.20.1250.20:FF:000013">
    <property type="entry name" value="MFS general substrate transporter"/>
    <property type="match status" value="1"/>
</dbReference>
<evidence type="ECO:0000256" key="1">
    <source>
        <dbReference type="ARBA" id="ARBA00004141"/>
    </source>
</evidence>
<feature type="transmembrane region" description="Helical" evidence="6">
    <location>
        <begin position="416"/>
        <end position="437"/>
    </location>
</feature>
<dbReference type="Proteomes" id="UP000284842">
    <property type="component" value="Unassembled WGS sequence"/>
</dbReference>
<feature type="transmembrane region" description="Helical" evidence="6">
    <location>
        <begin position="221"/>
        <end position="243"/>
    </location>
</feature>
<reference evidence="8 9" key="1">
    <citation type="journal article" date="2018" name="Evol. Lett.">
        <title>Horizontal gene cluster transfer increased hallucinogenic mushroom diversity.</title>
        <authorList>
            <person name="Reynolds H.T."/>
            <person name="Vijayakumar V."/>
            <person name="Gluck-Thaler E."/>
            <person name="Korotkin H.B."/>
            <person name="Matheny P.B."/>
            <person name="Slot J.C."/>
        </authorList>
    </citation>
    <scope>NUCLEOTIDE SEQUENCE [LARGE SCALE GENOMIC DNA]</scope>
    <source>
        <strain evidence="8 9">2629</strain>
    </source>
</reference>
<feature type="transmembrane region" description="Helical" evidence="6">
    <location>
        <begin position="321"/>
        <end position="345"/>
    </location>
</feature>
<keyword evidence="5 6" id="KW-0472">Membrane</keyword>
<keyword evidence="4 6" id="KW-1133">Transmembrane helix</keyword>
<evidence type="ECO:0000313" key="8">
    <source>
        <dbReference type="EMBL" id="PPQ74010.1"/>
    </source>
</evidence>
<dbReference type="SUPFAM" id="SSF103473">
    <property type="entry name" value="MFS general substrate transporter"/>
    <property type="match status" value="1"/>
</dbReference>
<keyword evidence="2" id="KW-0813">Transport</keyword>
<sequence>MTSTEPTALDTTKEKKDVVATTVDEKNISDDGSLSSAQEEQEKERLRLMEKKLLWKVDVRMSILVLIYILNHIDRNNISAARLAGFERDLKLTGSQFPTLIAIYLVGYILMQVPSNMLLNYLKRPSYYLSGAMFIWGVISALTGITQNFVGALICRLTLGIVETAFFPGALLLMSRWYKRDELGFRTSIFFAGLLISIAFGNLMASGILDRMDGVLGHASWRWLFFIEGAITCAIAVLAAFIIPDFPEVNQRWLTPEEQAFAIARIEAESKNDDPTKVVGEVEGFKQAIRDWKVWFLTLLYAVMFLSTTFVLYLPTLAATLGFNATISLVLCAPPSLLVTVTAWFHARHSDKSGERCYHIIVPTVIAVTGHIVVMATLNRWARYFAFFLIAQSPAAQICFLAWMSNSFPESSAKRAVAIGIASSISQVGGIAGSFIYPDSWGPGYRPSFGINVAACVFIIILSLVYRRKLIQINHKLEEEEKAKGQTTPGFRYPL</sequence>
<dbReference type="InterPro" id="IPR011701">
    <property type="entry name" value="MFS"/>
</dbReference>
<evidence type="ECO:0000256" key="3">
    <source>
        <dbReference type="ARBA" id="ARBA00022692"/>
    </source>
</evidence>
<dbReference type="InterPro" id="IPR020846">
    <property type="entry name" value="MFS_dom"/>
</dbReference>
<evidence type="ECO:0000259" key="7">
    <source>
        <dbReference type="PROSITE" id="PS50850"/>
    </source>
</evidence>
<name>A0A409W663_9AGAR</name>
<dbReference type="FunFam" id="1.20.1250.20:FF:000057">
    <property type="entry name" value="MFS general substrate transporter"/>
    <property type="match status" value="1"/>
</dbReference>
<dbReference type="InParanoid" id="A0A409W663"/>
<feature type="domain" description="Major facilitator superfamily (MFS) profile" evidence="7">
    <location>
        <begin position="60"/>
        <end position="471"/>
    </location>
</feature>
<dbReference type="EMBL" id="NHTK01005782">
    <property type="protein sequence ID" value="PPQ74010.1"/>
    <property type="molecule type" value="Genomic_DNA"/>
</dbReference>
<feature type="transmembrane region" description="Helical" evidence="6">
    <location>
        <begin position="125"/>
        <end position="143"/>
    </location>
</feature>
<dbReference type="GO" id="GO:0022857">
    <property type="term" value="F:transmembrane transporter activity"/>
    <property type="evidence" value="ECO:0007669"/>
    <property type="project" value="InterPro"/>
</dbReference>
<evidence type="ECO:0000313" key="9">
    <source>
        <dbReference type="Proteomes" id="UP000284842"/>
    </source>
</evidence>
<comment type="caution">
    <text evidence="8">The sequence shown here is derived from an EMBL/GenBank/DDBJ whole genome shotgun (WGS) entry which is preliminary data.</text>
</comment>
<dbReference type="InterPro" id="IPR036259">
    <property type="entry name" value="MFS_trans_sf"/>
</dbReference>
<feature type="transmembrane region" description="Helical" evidence="6">
    <location>
        <begin position="357"/>
        <end position="378"/>
    </location>
</feature>
<protein>
    <recommendedName>
        <fullName evidence="7">Major facilitator superfamily (MFS) profile domain-containing protein</fullName>
    </recommendedName>
</protein>
<keyword evidence="3 6" id="KW-0812">Transmembrane</keyword>
<evidence type="ECO:0000256" key="6">
    <source>
        <dbReference type="SAM" id="Phobius"/>
    </source>
</evidence>
<dbReference type="PANTHER" id="PTHR43791">
    <property type="entry name" value="PERMEASE-RELATED"/>
    <property type="match status" value="1"/>
</dbReference>
<feature type="transmembrane region" description="Helical" evidence="6">
    <location>
        <begin position="384"/>
        <end position="404"/>
    </location>
</feature>